<comment type="similarity">
    <text evidence="1">Belongs to the ohanin/vespryn family.</text>
</comment>
<dbReference type="PROSITE" id="PS50188">
    <property type="entry name" value="B302_SPRY"/>
    <property type="match status" value="1"/>
</dbReference>
<dbReference type="InterPro" id="IPR013320">
    <property type="entry name" value="ConA-like_dom_sf"/>
</dbReference>
<evidence type="ECO:0000259" key="4">
    <source>
        <dbReference type="PROSITE" id="PS50188"/>
    </source>
</evidence>
<keyword evidence="6" id="KW-1185">Reference proteome</keyword>
<dbReference type="InterPro" id="IPR006574">
    <property type="entry name" value="PRY"/>
</dbReference>
<dbReference type="Proteomes" id="UP000694421">
    <property type="component" value="Unplaced"/>
</dbReference>
<dbReference type="Ensembl" id="ENSSMRT00000012922.1">
    <property type="protein sequence ID" value="ENSSMRP00000011104.1"/>
    <property type="gene ID" value="ENSSMRG00000008736.1"/>
</dbReference>
<evidence type="ECO:0000256" key="2">
    <source>
        <dbReference type="ARBA" id="ARBA00022699"/>
    </source>
</evidence>
<organism evidence="5 6">
    <name type="scientific">Salvator merianae</name>
    <name type="common">Argentine black and white tegu</name>
    <name type="synonym">Tupinambis merianae</name>
    <dbReference type="NCBI Taxonomy" id="96440"/>
    <lineage>
        <taxon>Eukaryota</taxon>
        <taxon>Metazoa</taxon>
        <taxon>Chordata</taxon>
        <taxon>Craniata</taxon>
        <taxon>Vertebrata</taxon>
        <taxon>Euteleostomi</taxon>
        <taxon>Lepidosauria</taxon>
        <taxon>Squamata</taxon>
        <taxon>Bifurcata</taxon>
        <taxon>Unidentata</taxon>
        <taxon>Episquamata</taxon>
        <taxon>Laterata</taxon>
        <taxon>Teiioidea</taxon>
        <taxon>Teiidae</taxon>
        <taxon>Salvator</taxon>
    </lineage>
</organism>
<evidence type="ECO:0000256" key="3">
    <source>
        <dbReference type="ARBA" id="ARBA00034460"/>
    </source>
</evidence>
<dbReference type="FunFam" id="2.60.120.920:FF:000004">
    <property type="entry name" value="Butyrophilin subfamily 1 member A1"/>
    <property type="match status" value="1"/>
</dbReference>
<dbReference type="SMART" id="SM00589">
    <property type="entry name" value="PRY"/>
    <property type="match status" value="1"/>
</dbReference>
<reference evidence="5" key="2">
    <citation type="submission" date="2025-09" db="UniProtKB">
        <authorList>
            <consortium name="Ensembl"/>
        </authorList>
    </citation>
    <scope>IDENTIFICATION</scope>
</reference>
<dbReference type="InterPro" id="IPR043136">
    <property type="entry name" value="B30.2/SPRY_sf"/>
</dbReference>
<feature type="domain" description="B30.2/SPRY" evidence="4">
    <location>
        <begin position="1"/>
        <end position="191"/>
    </location>
</feature>
<evidence type="ECO:0000313" key="5">
    <source>
        <dbReference type="Ensembl" id="ENSSMRP00000011104.1"/>
    </source>
</evidence>
<dbReference type="OMA" id="ESIWAVD"/>
<evidence type="ECO:0000313" key="6">
    <source>
        <dbReference type="Proteomes" id="UP000694421"/>
    </source>
</evidence>
<sequence>FWIPYIKKTTAYSQGLHVTLDQETAHHCLSVSENQRSVTLGEHFQSLPSDPERFDVMSCVLGWEKFTAGRHYWDVEIEGTRVGWAVGVARESVRRKGDINFSPEEGIWAVQYFSNLQSPLLQLTLSRSFSQSFISSLYLLRKVRVSLDYEVGRVEFSDPGSGSSLFTFSSACFTGQRVCPFFWLSTSEPKG</sequence>
<dbReference type="SUPFAM" id="SSF49899">
    <property type="entry name" value="Concanavalin A-like lectins/glucanases"/>
    <property type="match status" value="1"/>
</dbReference>
<dbReference type="InterPro" id="IPR003877">
    <property type="entry name" value="SPRY_dom"/>
</dbReference>
<reference evidence="5" key="1">
    <citation type="submission" date="2025-08" db="UniProtKB">
        <authorList>
            <consortium name="Ensembl"/>
        </authorList>
    </citation>
    <scope>IDENTIFICATION</scope>
</reference>
<dbReference type="InterPro" id="IPR003879">
    <property type="entry name" value="Butyrophylin_SPRY"/>
</dbReference>
<dbReference type="InterPro" id="IPR050143">
    <property type="entry name" value="TRIM/RBCC"/>
</dbReference>
<protein>
    <recommendedName>
        <fullName evidence="4">B30.2/SPRY domain-containing protein</fullName>
    </recommendedName>
</protein>
<keyword evidence="2" id="KW-0528">Neurotoxin</keyword>
<dbReference type="Gene3D" id="2.60.120.920">
    <property type="match status" value="1"/>
</dbReference>
<comment type="function">
    <text evidence="3">Neurotoxin that produces dose-dependent hypolocomotion and hyperalgesia in mice. May directly act on the central nervous system, as it is 6500-fold more potent when administered intracerebroventricularly than intraperitoneal.</text>
</comment>
<dbReference type="InterPro" id="IPR001870">
    <property type="entry name" value="B30.2/SPRY"/>
</dbReference>
<dbReference type="GeneTree" id="ENSGT00940000158668"/>
<dbReference type="PANTHER" id="PTHR24103">
    <property type="entry name" value="E3 UBIQUITIN-PROTEIN LIGASE TRIM"/>
    <property type="match status" value="1"/>
</dbReference>
<dbReference type="Pfam" id="PF00622">
    <property type="entry name" value="SPRY"/>
    <property type="match status" value="1"/>
</dbReference>
<dbReference type="Pfam" id="PF13765">
    <property type="entry name" value="PRY"/>
    <property type="match status" value="1"/>
</dbReference>
<dbReference type="AlphaFoldDB" id="A0A8D0BY60"/>
<evidence type="ECO:0000256" key="1">
    <source>
        <dbReference type="ARBA" id="ARBA00009651"/>
    </source>
</evidence>
<name>A0A8D0BY60_SALMN</name>
<dbReference type="PRINTS" id="PR01407">
    <property type="entry name" value="BUTYPHLNCDUF"/>
</dbReference>
<dbReference type="SMART" id="SM00449">
    <property type="entry name" value="SPRY"/>
    <property type="match status" value="1"/>
</dbReference>
<proteinExistence type="inferred from homology"/>
<keyword evidence="2" id="KW-0800">Toxin</keyword>
<accession>A0A8D0BY60</accession>